<keyword evidence="5" id="KW-0560">Oxidoreductase</keyword>
<evidence type="ECO:0000256" key="2">
    <source>
        <dbReference type="ARBA" id="ARBA00010790"/>
    </source>
</evidence>
<accession>A0ABV7X7Q7</accession>
<dbReference type="Gene3D" id="3.50.50.60">
    <property type="entry name" value="FAD/NAD(P)-binding domain"/>
    <property type="match status" value="2"/>
</dbReference>
<protein>
    <submittedName>
        <fullName evidence="8">FAD-dependent oxidoreductase</fullName>
    </submittedName>
</protein>
<organism evidence="8 9">
    <name type="scientific">Sphingoaurantiacus capsulatus</name>
    <dbReference type="NCBI Taxonomy" id="1771310"/>
    <lineage>
        <taxon>Bacteria</taxon>
        <taxon>Pseudomonadati</taxon>
        <taxon>Pseudomonadota</taxon>
        <taxon>Alphaproteobacteria</taxon>
        <taxon>Sphingomonadales</taxon>
        <taxon>Sphingosinicellaceae</taxon>
        <taxon>Sphingoaurantiacus</taxon>
    </lineage>
</organism>
<dbReference type="InterPro" id="IPR007867">
    <property type="entry name" value="GMC_OxRtase_C"/>
</dbReference>
<dbReference type="PRINTS" id="PR00411">
    <property type="entry name" value="PNDRDTASEI"/>
</dbReference>
<dbReference type="SUPFAM" id="SSF51905">
    <property type="entry name" value="FAD/NAD(P)-binding domain"/>
    <property type="match status" value="1"/>
</dbReference>
<reference evidence="9" key="1">
    <citation type="journal article" date="2019" name="Int. J. Syst. Evol. Microbiol.">
        <title>The Global Catalogue of Microorganisms (GCM) 10K type strain sequencing project: providing services to taxonomists for standard genome sequencing and annotation.</title>
        <authorList>
            <consortium name="The Broad Institute Genomics Platform"/>
            <consortium name="The Broad Institute Genome Sequencing Center for Infectious Disease"/>
            <person name="Wu L."/>
            <person name="Ma J."/>
        </authorList>
    </citation>
    <scope>NUCLEOTIDE SEQUENCE [LARGE SCALE GENOMIC DNA]</scope>
    <source>
        <strain evidence="9">KCTC 42644</strain>
    </source>
</reference>
<feature type="domain" description="FAD dependent oxidoreductase" evidence="6">
    <location>
        <begin position="17"/>
        <end position="229"/>
    </location>
</feature>
<dbReference type="Pfam" id="PF05199">
    <property type="entry name" value="GMC_oxred_C"/>
    <property type="match status" value="1"/>
</dbReference>
<evidence type="ECO:0000256" key="3">
    <source>
        <dbReference type="ARBA" id="ARBA00022630"/>
    </source>
</evidence>
<comment type="caution">
    <text evidence="8">The sequence shown here is derived from an EMBL/GenBank/DDBJ whole genome shotgun (WGS) entry which is preliminary data.</text>
</comment>
<proteinExistence type="inferred from homology"/>
<keyword evidence="3" id="KW-0285">Flavoprotein</keyword>
<name>A0ABV7X7Q7_9SPHN</name>
<dbReference type="InterPro" id="IPR036188">
    <property type="entry name" value="FAD/NAD-bd_sf"/>
</dbReference>
<dbReference type="Pfam" id="PF01266">
    <property type="entry name" value="DAO"/>
    <property type="match status" value="1"/>
</dbReference>
<keyword evidence="4" id="KW-0274">FAD</keyword>
<comment type="similarity">
    <text evidence="2">Belongs to the GMC oxidoreductase family.</text>
</comment>
<evidence type="ECO:0000313" key="9">
    <source>
        <dbReference type="Proteomes" id="UP001595615"/>
    </source>
</evidence>
<evidence type="ECO:0000313" key="8">
    <source>
        <dbReference type="EMBL" id="MFC3711128.1"/>
    </source>
</evidence>
<dbReference type="EMBL" id="JBHRXV010000001">
    <property type="protein sequence ID" value="MFC3711128.1"/>
    <property type="molecule type" value="Genomic_DNA"/>
</dbReference>
<keyword evidence="9" id="KW-1185">Reference proteome</keyword>
<evidence type="ECO:0000256" key="4">
    <source>
        <dbReference type="ARBA" id="ARBA00022827"/>
    </source>
</evidence>
<evidence type="ECO:0000259" key="7">
    <source>
        <dbReference type="Pfam" id="PF05199"/>
    </source>
</evidence>
<evidence type="ECO:0000259" key="6">
    <source>
        <dbReference type="Pfam" id="PF01266"/>
    </source>
</evidence>
<evidence type="ECO:0000256" key="1">
    <source>
        <dbReference type="ARBA" id="ARBA00001974"/>
    </source>
</evidence>
<gene>
    <name evidence="8" type="ORF">ACFOMD_01005</name>
</gene>
<dbReference type="InterPro" id="IPR006076">
    <property type="entry name" value="FAD-dep_OxRdtase"/>
</dbReference>
<evidence type="ECO:0000256" key="5">
    <source>
        <dbReference type="ARBA" id="ARBA00023002"/>
    </source>
</evidence>
<dbReference type="Proteomes" id="UP001595615">
    <property type="component" value="Unassembled WGS sequence"/>
</dbReference>
<dbReference type="RefSeq" id="WP_380855439.1">
    <property type="nucleotide sequence ID" value="NZ_JBHRXV010000001.1"/>
</dbReference>
<feature type="domain" description="Glucose-methanol-choline oxidoreductase C-terminal" evidence="7">
    <location>
        <begin position="383"/>
        <end position="515"/>
    </location>
</feature>
<sequence>MHIDLMKAPTDLALHTDVAIIGAGAAGITAARRLIAQGHRVMLLESGGTDHAAWSADLNAGRNIGEDYYALDHARLRFFGGTTAIWGGRCAELDPIDLERRPWVAHSGWPVSHAELRRYYDDAWGLFDLGGDRPGFEDLAAHGVHFPDFDGDMLNGRLWTFDGKFSRFQYASCDDLRIEPRCTIVTHATVSEIIPDRGGRAVNCVTAVAPGGRRLIVYPRAVLLAAGGLENPRLLLASNLGNQHDQVGRYFMEHPHARGGRIVTHRPWALLKAFGRPHMVDGRKVAALIAPSERLQAEEEILNSSLTIVGRQPEAARQSWGMRAYGRIKHDAAPTKVGRTAWMHAKKTVGWLQRQVDPFRPWALHKLGQLDLTMLVRAEQAPNPLSRVTLSNDRDAFGMRRLQLDWRFVDQDKRSVERLVWAVDHELKRLGLGHAEPADWLFDPAQAWRTDPLVSAHPIGGYHHMGTTRMSADPRHGVTDADGRVHGLANLYVAGSSLFPTSGWANPTLTIAALALRTADRLSAALNRPMMVGGSRDEVELPPARSRVA</sequence>
<dbReference type="PANTHER" id="PTHR42784:SF1">
    <property type="entry name" value="PYRANOSE 2-OXIDASE"/>
    <property type="match status" value="1"/>
</dbReference>
<comment type="cofactor">
    <cofactor evidence="1">
        <name>FAD</name>
        <dbReference type="ChEBI" id="CHEBI:57692"/>
    </cofactor>
</comment>
<dbReference type="InterPro" id="IPR051473">
    <property type="entry name" value="P2Ox-like"/>
</dbReference>
<dbReference type="PANTHER" id="PTHR42784">
    <property type="entry name" value="PYRANOSE 2-OXIDASE"/>
    <property type="match status" value="1"/>
</dbReference>